<organism evidence="2 3">
    <name type="scientific">Actinomycetospora atypica</name>
    <dbReference type="NCBI Taxonomy" id="1290095"/>
    <lineage>
        <taxon>Bacteria</taxon>
        <taxon>Bacillati</taxon>
        <taxon>Actinomycetota</taxon>
        <taxon>Actinomycetes</taxon>
        <taxon>Pseudonocardiales</taxon>
        <taxon>Pseudonocardiaceae</taxon>
        <taxon>Actinomycetospora</taxon>
    </lineage>
</organism>
<reference evidence="3" key="1">
    <citation type="journal article" date="2019" name="Int. J. Syst. Evol. Microbiol.">
        <title>The Global Catalogue of Microorganisms (GCM) 10K type strain sequencing project: providing services to taxonomists for standard genome sequencing and annotation.</title>
        <authorList>
            <consortium name="The Broad Institute Genomics Platform"/>
            <consortium name="The Broad Institute Genome Sequencing Center for Infectious Disease"/>
            <person name="Wu L."/>
            <person name="Ma J."/>
        </authorList>
    </citation>
    <scope>NUCLEOTIDE SEQUENCE [LARGE SCALE GENOMIC DNA]</scope>
    <source>
        <strain evidence="3">CGMCC 4.7093</strain>
    </source>
</reference>
<feature type="transmembrane region" description="Helical" evidence="1">
    <location>
        <begin position="80"/>
        <end position="98"/>
    </location>
</feature>
<comment type="caution">
    <text evidence="2">The sequence shown here is derived from an EMBL/GenBank/DDBJ whole genome shotgun (WGS) entry which is preliminary data.</text>
</comment>
<evidence type="ECO:0000256" key="1">
    <source>
        <dbReference type="SAM" id="Phobius"/>
    </source>
</evidence>
<sequence>MTSAPDDNSRVPDPALARLQRRRAAAETDLALLPDTAVKDPRGGISTVAQLGRRLANRREELEARRDEGRHRRVSRLHRVLMRLLPPLDLVVLFWFLVGVLNVDLEVVDPVLGVAVALAVLGSIALAAWAHVVGEHLQRYADGRGELSLGALDVVARAMLVVTMTVWALVGAMMFVRVHDEVFQATGASDAAGTVIALVMTAAIVVLNVYVLYLAFADGSLETRELDRLARVVLPHLRRQERLVRRIADLTERLSARAAARSASTSRAGRPELG</sequence>
<dbReference type="EMBL" id="JBHSIV010000004">
    <property type="protein sequence ID" value="MFC5061544.1"/>
    <property type="molecule type" value="Genomic_DNA"/>
</dbReference>
<name>A0ABV9YJJ8_9PSEU</name>
<proteinExistence type="predicted"/>
<dbReference type="Proteomes" id="UP001595947">
    <property type="component" value="Unassembled WGS sequence"/>
</dbReference>
<dbReference type="RefSeq" id="WP_378034898.1">
    <property type="nucleotide sequence ID" value="NZ_JBHSIV010000004.1"/>
</dbReference>
<keyword evidence="1" id="KW-0472">Membrane</keyword>
<protein>
    <recommendedName>
        <fullName evidence="4">Integral membrane protein</fullName>
    </recommendedName>
</protein>
<keyword evidence="3" id="KW-1185">Reference proteome</keyword>
<accession>A0ABV9YJJ8</accession>
<keyword evidence="1" id="KW-0812">Transmembrane</keyword>
<evidence type="ECO:0000313" key="2">
    <source>
        <dbReference type="EMBL" id="MFC5061544.1"/>
    </source>
</evidence>
<feature type="transmembrane region" description="Helical" evidence="1">
    <location>
        <begin position="154"/>
        <end position="175"/>
    </location>
</feature>
<evidence type="ECO:0000313" key="3">
    <source>
        <dbReference type="Proteomes" id="UP001595947"/>
    </source>
</evidence>
<feature type="transmembrane region" description="Helical" evidence="1">
    <location>
        <begin position="195"/>
        <end position="216"/>
    </location>
</feature>
<keyword evidence="1" id="KW-1133">Transmembrane helix</keyword>
<evidence type="ECO:0008006" key="4">
    <source>
        <dbReference type="Google" id="ProtNLM"/>
    </source>
</evidence>
<feature type="transmembrane region" description="Helical" evidence="1">
    <location>
        <begin position="110"/>
        <end position="133"/>
    </location>
</feature>
<gene>
    <name evidence="2" type="ORF">ACFPBZ_04955</name>
</gene>